<proteinExistence type="predicted"/>
<dbReference type="AlphaFoldDB" id="A0AAN0K7Z4"/>
<organism evidence="3 4">
    <name type="scientific">Brooklawnia propionicigenes</name>
    <dbReference type="NCBI Taxonomy" id="3041175"/>
    <lineage>
        <taxon>Bacteria</taxon>
        <taxon>Bacillati</taxon>
        <taxon>Actinomycetota</taxon>
        <taxon>Actinomycetes</taxon>
        <taxon>Propionibacteriales</taxon>
        <taxon>Propionibacteriaceae</taxon>
        <taxon>Brooklawnia</taxon>
    </lineage>
</organism>
<name>A0AAN0K7Z4_9ACTN</name>
<keyword evidence="4" id="KW-1185">Reference proteome</keyword>
<accession>A0AAN0K7Z4</accession>
<dbReference type="InterPro" id="IPR049713">
    <property type="entry name" value="Pr6Pr-like"/>
</dbReference>
<protein>
    <recommendedName>
        <fullName evidence="5">Integral membrane protein</fullName>
    </recommendedName>
</protein>
<keyword evidence="1" id="KW-0472">Membrane</keyword>
<feature type="transmembrane region" description="Helical" evidence="1">
    <location>
        <begin position="35"/>
        <end position="57"/>
    </location>
</feature>
<feature type="chain" id="PRO_5043014781" description="Integral membrane protein" evidence="2">
    <location>
        <begin position="19"/>
        <end position="177"/>
    </location>
</feature>
<evidence type="ECO:0000256" key="1">
    <source>
        <dbReference type="SAM" id="Phobius"/>
    </source>
</evidence>
<gene>
    <name evidence="3" type="ORF">brsh051_13120</name>
</gene>
<keyword evidence="2" id="KW-0732">Signal</keyword>
<dbReference type="KEGG" id="broo:brsh051_13120"/>
<reference evidence="3" key="1">
    <citation type="journal article" date="2024" name="Int. J. Syst. Evol. Microbiol.">
        <title>Brooklawnia propionicigenes sp. nov., a facultatively anaerobic, propionate-producing bacterium isolated from a methanogenic reactor treating waste from cattle farms.</title>
        <authorList>
            <person name="Akita Y."/>
            <person name="Ueki A."/>
            <person name="Tonouchi A."/>
            <person name="Sugawara Y."/>
            <person name="Honma S."/>
            <person name="Kaku N."/>
            <person name="Ueki K."/>
        </authorList>
    </citation>
    <scope>NUCLEOTIDE SEQUENCE</scope>
    <source>
        <strain evidence="3">SH051</strain>
    </source>
</reference>
<keyword evidence="1" id="KW-0812">Transmembrane</keyword>
<keyword evidence="1" id="KW-1133">Transmembrane helix</keyword>
<feature type="signal peptide" evidence="2">
    <location>
        <begin position="1"/>
        <end position="18"/>
    </location>
</feature>
<feature type="transmembrane region" description="Helical" evidence="1">
    <location>
        <begin position="142"/>
        <end position="164"/>
    </location>
</feature>
<evidence type="ECO:0008006" key="5">
    <source>
        <dbReference type="Google" id="ProtNLM"/>
    </source>
</evidence>
<feature type="transmembrane region" description="Helical" evidence="1">
    <location>
        <begin position="108"/>
        <end position="130"/>
    </location>
</feature>
<dbReference type="Proteomes" id="UP001431656">
    <property type="component" value="Chromosome"/>
</dbReference>
<dbReference type="NCBIfam" id="NF038065">
    <property type="entry name" value="Pr6Pr"/>
    <property type="match status" value="1"/>
</dbReference>
<dbReference type="EMBL" id="AP028056">
    <property type="protein sequence ID" value="BEH02031.1"/>
    <property type="molecule type" value="Genomic_DNA"/>
</dbReference>
<evidence type="ECO:0000313" key="3">
    <source>
        <dbReference type="EMBL" id="BEH02031.1"/>
    </source>
</evidence>
<feature type="transmembrane region" description="Helical" evidence="1">
    <location>
        <begin position="69"/>
        <end position="88"/>
    </location>
</feature>
<sequence>MVCLAWMLVLLVVTAAQLASQGARGVSAPSPRLSAAVMMTITVTMGVYLVLLAPNAFQQSGGAYRPFGLTSDLVHIVAPCLIIADWLAFTPKGRLRWFDPLMWTIPPYAYLVFAFTRIALGADFGVGRIYPYPFMDIEVNGLGGVVLWIGALSIVLVTIGYGNYALDRLLAKMAQHR</sequence>
<evidence type="ECO:0000313" key="4">
    <source>
        <dbReference type="Proteomes" id="UP001431656"/>
    </source>
</evidence>
<evidence type="ECO:0000256" key="2">
    <source>
        <dbReference type="SAM" id="SignalP"/>
    </source>
</evidence>